<evidence type="ECO:0000256" key="4">
    <source>
        <dbReference type="ARBA" id="ARBA00022640"/>
    </source>
</evidence>
<feature type="compositionally biased region" description="Gly residues" evidence="18">
    <location>
        <begin position="486"/>
        <end position="504"/>
    </location>
</feature>
<dbReference type="GO" id="GO:0016020">
    <property type="term" value="C:membrane"/>
    <property type="evidence" value="ECO:0007669"/>
    <property type="project" value="UniProtKB-SubCell"/>
</dbReference>
<dbReference type="PROSITE" id="PS50865">
    <property type="entry name" value="ZF_MYND_2"/>
    <property type="match status" value="1"/>
</dbReference>
<keyword evidence="8 17" id="KW-0863">Zinc-finger</keyword>
<keyword evidence="7" id="KW-0479">Metal-binding</keyword>
<comment type="catalytic activity">
    <reaction evidence="16">
        <text>phytol + CTP = phytyl phosphate + CDP + H(+)</text>
        <dbReference type="Rhea" id="RHEA:38055"/>
        <dbReference type="ChEBI" id="CHEBI:15378"/>
        <dbReference type="ChEBI" id="CHEBI:17327"/>
        <dbReference type="ChEBI" id="CHEBI:37563"/>
        <dbReference type="ChEBI" id="CHEBI:58069"/>
        <dbReference type="ChEBI" id="CHEBI:75483"/>
        <dbReference type="EC" id="2.7.1.182"/>
    </reaction>
</comment>
<keyword evidence="6" id="KW-0812">Transmembrane</keyword>
<evidence type="ECO:0000256" key="5">
    <source>
        <dbReference type="ARBA" id="ARBA00022679"/>
    </source>
</evidence>
<dbReference type="EMBL" id="JAEHOE010000042">
    <property type="protein sequence ID" value="KAG2492843.1"/>
    <property type="molecule type" value="Genomic_DNA"/>
</dbReference>
<feature type="compositionally biased region" description="Gly residues" evidence="18">
    <location>
        <begin position="415"/>
        <end position="424"/>
    </location>
</feature>
<comment type="subcellular location">
    <subcellularLocation>
        <location evidence="1">Plastid</location>
        <location evidence="1">Chloroplast membrane</location>
        <topology evidence="1">Multi-pass membrane protein</topology>
    </subcellularLocation>
</comment>
<keyword evidence="11" id="KW-0809">Transit peptide</keyword>
<evidence type="ECO:0000256" key="8">
    <source>
        <dbReference type="ARBA" id="ARBA00022771"/>
    </source>
</evidence>
<feature type="compositionally biased region" description="Basic and acidic residues" evidence="18">
    <location>
        <begin position="28"/>
        <end position="39"/>
    </location>
</feature>
<keyword evidence="4" id="KW-0934">Plastid</keyword>
<evidence type="ECO:0000256" key="1">
    <source>
        <dbReference type="ARBA" id="ARBA00004508"/>
    </source>
</evidence>
<comment type="caution">
    <text evidence="20">The sequence shown here is derived from an EMBL/GenBank/DDBJ whole genome shotgun (WGS) entry which is preliminary data.</text>
</comment>
<sequence>MPPKSRGGSSSRHRSSGGSAGGAGDPADELRAELRERLRAATRAGRNSTAPAPAPAQPAAQAEPPGTLQALQAAWKRLPEIASGILGPAPGTRGPAPATGARRIELDNAIRTLGRETALARQHLGASEDEVAAYCDLFADGPATAALLRLLAAAAREPLLAVPAIPAGALVLQMVGVLAGDMVIACAPLPPTSRGFAVLHFTRRMLRSQTLHGLSRRLAAAPAPLRAAAAGVPSRTSAHACSTTSVASALLGALAGLLGAAGEWSLALQLTQRQRERAAAEAEAFVADLQAALSSSGVTEHAARLLLTAWEALSQQQPPARARERAEALTVAADLHALARSLTQLLTNAHLPVFGASRVAEALSRPCLQHAVVVYGLAWLEEIDGRSPYGLSTALLQVPVTLEELWQRREEDAGGPAGPEGGPDGPEDEDPPSACHVSALRAMILALHPAAALRLWVVDGPSNAAARAAVRAAEAQAKQRIRAAGNGAGGGRGRGGGSGGGGSSGSADTRTGGVGLLRRRGALELALRVARLIAAALLGAQLGRPLGLDRACWLGLRALVVADRLLPLEGLAPRDMPALQEWWRLALAGAGVVTGRSPDPATVAEQRRDVLRAAGLRWRAGARWRPAGDGCFLLDPTLSAELSAALAGGLLPSLEQPLRLGGSALEEAWTSLLGGLAEEGRPREEPFLVIAPVLVYGDVRQAASLIRSLGKRLRAIHGSACLARPWQPCRDPEQLLLILASRFLAGPYLAYGGCVGASAGGASAEGAAARAEGTAAGPAAAAAAEGPGAGAAAAAATEARLRLVLSLAAAEWFPALARVGEGTAGAAKLLGAASLQGLDWMAGGVPGIGAVIRPLGDTHFRRAAALYLAPLWAWLGPALASDPGGAVQAGSWRQLVLGEMRAVQVLGSLLLAAPEDGPSEGWPSIAQVALTCTALAGCCPRDLNASGKAQLWNRQRLREGARLFKAQNPTDSQLAEAVAEGAEALAAQLEAWGTAGEGGHSDWTQPNLDSVTRASALACAAWAQQQPMSCLVLSPGQAAASQGVPRWCGMGLACKNLGGDSEAGLELYGCTGCGGAVRYCGRECQRAHWRAGHREACGAARGKGG</sequence>
<keyword evidence="21" id="KW-1185">Reference proteome</keyword>
<dbReference type="GO" id="GO:0010276">
    <property type="term" value="F:phytol kinase activity"/>
    <property type="evidence" value="ECO:0007669"/>
    <property type="project" value="UniProtKB-EC"/>
</dbReference>
<feature type="region of interest" description="Disordered" evidence="18">
    <location>
        <begin position="481"/>
        <end position="511"/>
    </location>
</feature>
<evidence type="ECO:0000256" key="10">
    <source>
        <dbReference type="ARBA" id="ARBA00022833"/>
    </source>
</evidence>
<evidence type="ECO:0000259" key="19">
    <source>
        <dbReference type="PROSITE" id="PS50865"/>
    </source>
</evidence>
<keyword evidence="3" id="KW-0150">Chloroplast</keyword>
<reference evidence="20" key="1">
    <citation type="journal article" date="2020" name="bioRxiv">
        <title>Comparative genomics of Chlamydomonas.</title>
        <authorList>
            <person name="Craig R.J."/>
            <person name="Hasan A.R."/>
            <person name="Ness R.W."/>
            <person name="Keightley P.D."/>
        </authorList>
    </citation>
    <scope>NUCLEOTIDE SEQUENCE</scope>
    <source>
        <strain evidence="20">CCAP 11/70</strain>
    </source>
</reference>
<dbReference type="GO" id="GO:0008270">
    <property type="term" value="F:zinc ion binding"/>
    <property type="evidence" value="ECO:0007669"/>
    <property type="project" value="UniProtKB-KW"/>
</dbReference>
<evidence type="ECO:0000256" key="17">
    <source>
        <dbReference type="PROSITE-ProRule" id="PRU00134"/>
    </source>
</evidence>
<evidence type="ECO:0000256" key="7">
    <source>
        <dbReference type="ARBA" id="ARBA00022723"/>
    </source>
</evidence>
<comment type="pathway">
    <text evidence="14">Cofactor biosynthesis; tocopherol biosynthesis.</text>
</comment>
<feature type="domain" description="MYND-type" evidence="19">
    <location>
        <begin position="1054"/>
        <end position="1097"/>
    </location>
</feature>
<accession>A0A835XYY9</accession>
<evidence type="ECO:0000256" key="2">
    <source>
        <dbReference type="ARBA" id="ARBA00010794"/>
    </source>
</evidence>
<evidence type="ECO:0000256" key="9">
    <source>
        <dbReference type="ARBA" id="ARBA00022777"/>
    </source>
</evidence>
<dbReference type="Gene3D" id="6.10.140.2220">
    <property type="match status" value="1"/>
</dbReference>
<keyword evidence="13" id="KW-0472">Membrane</keyword>
<dbReference type="AlphaFoldDB" id="A0A835XYY9"/>
<keyword evidence="5" id="KW-0808">Transferase</keyword>
<dbReference type="PANTHER" id="PTHR32523:SF8">
    <property type="entry name" value="DOLICHOL KINASE"/>
    <property type="match status" value="1"/>
</dbReference>
<protein>
    <recommendedName>
        <fullName evidence="15">phytol kinase</fullName>
        <ecNumber evidence="15">2.7.1.182</ecNumber>
    </recommendedName>
</protein>
<keyword evidence="9" id="KW-0418">Kinase</keyword>
<evidence type="ECO:0000256" key="14">
    <source>
        <dbReference type="ARBA" id="ARBA00024015"/>
    </source>
</evidence>
<evidence type="ECO:0000256" key="11">
    <source>
        <dbReference type="ARBA" id="ARBA00022946"/>
    </source>
</evidence>
<dbReference type="GO" id="GO:0009507">
    <property type="term" value="C:chloroplast"/>
    <property type="evidence" value="ECO:0007669"/>
    <property type="project" value="UniProtKB-SubCell"/>
</dbReference>
<dbReference type="InterPro" id="IPR039606">
    <property type="entry name" value="Phytol/farnesol_kinase"/>
</dbReference>
<feature type="region of interest" description="Disordered" evidence="18">
    <location>
        <begin position="1"/>
        <end position="67"/>
    </location>
</feature>
<keyword evidence="12" id="KW-1133">Transmembrane helix</keyword>
<evidence type="ECO:0000256" key="18">
    <source>
        <dbReference type="SAM" id="MobiDB-lite"/>
    </source>
</evidence>
<evidence type="ECO:0000313" key="21">
    <source>
        <dbReference type="Proteomes" id="UP000612055"/>
    </source>
</evidence>
<evidence type="ECO:0000256" key="12">
    <source>
        <dbReference type="ARBA" id="ARBA00022989"/>
    </source>
</evidence>
<keyword evidence="10" id="KW-0862">Zinc</keyword>
<dbReference type="SUPFAM" id="SSF144232">
    <property type="entry name" value="HIT/MYND zinc finger-like"/>
    <property type="match status" value="1"/>
</dbReference>
<dbReference type="EC" id="2.7.1.182" evidence="15"/>
<evidence type="ECO:0000256" key="13">
    <source>
        <dbReference type="ARBA" id="ARBA00023136"/>
    </source>
</evidence>
<dbReference type="InterPro" id="IPR002893">
    <property type="entry name" value="Znf_MYND"/>
</dbReference>
<evidence type="ECO:0000256" key="6">
    <source>
        <dbReference type="ARBA" id="ARBA00022692"/>
    </source>
</evidence>
<comment type="similarity">
    <text evidence="2">Belongs to the polyprenol kinase family.</text>
</comment>
<feature type="compositionally biased region" description="Low complexity" evidence="18">
    <location>
        <begin position="1"/>
        <end position="10"/>
    </location>
</feature>
<gene>
    <name evidence="20" type="ORF">HYH03_008997</name>
</gene>
<dbReference type="Proteomes" id="UP000612055">
    <property type="component" value="Unassembled WGS sequence"/>
</dbReference>
<dbReference type="Pfam" id="PF01753">
    <property type="entry name" value="zf-MYND"/>
    <property type="match status" value="1"/>
</dbReference>
<dbReference type="PANTHER" id="PTHR32523">
    <property type="entry name" value="PHYTOL KINASE 1, CHLOROPLASTIC"/>
    <property type="match status" value="1"/>
</dbReference>
<evidence type="ECO:0000256" key="16">
    <source>
        <dbReference type="ARBA" id="ARBA00048889"/>
    </source>
</evidence>
<name>A0A835XYY9_9CHLO</name>
<evidence type="ECO:0000313" key="20">
    <source>
        <dbReference type="EMBL" id="KAG2492843.1"/>
    </source>
</evidence>
<feature type="region of interest" description="Disordered" evidence="18">
    <location>
        <begin position="410"/>
        <end position="434"/>
    </location>
</feature>
<evidence type="ECO:0000256" key="15">
    <source>
        <dbReference type="ARBA" id="ARBA00039024"/>
    </source>
</evidence>
<evidence type="ECO:0000256" key="3">
    <source>
        <dbReference type="ARBA" id="ARBA00022528"/>
    </source>
</evidence>
<proteinExistence type="inferred from homology"/>
<organism evidence="20 21">
    <name type="scientific">Edaphochlamys debaryana</name>
    <dbReference type="NCBI Taxonomy" id="47281"/>
    <lineage>
        <taxon>Eukaryota</taxon>
        <taxon>Viridiplantae</taxon>
        <taxon>Chlorophyta</taxon>
        <taxon>core chlorophytes</taxon>
        <taxon>Chlorophyceae</taxon>
        <taxon>CS clade</taxon>
        <taxon>Chlamydomonadales</taxon>
        <taxon>Chlamydomonadales incertae sedis</taxon>
        <taxon>Edaphochlamys</taxon>
    </lineage>
</organism>